<protein>
    <submittedName>
        <fullName evidence="1">Uncharacterized protein</fullName>
    </submittedName>
</protein>
<proteinExistence type="predicted"/>
<accession>A0A1J5TG36</accession>
<gene>
    <name evidence="1" type="ORF">GALL_36470</name>
</gene>
<sequence length="30" mass="3484">MATIPKKGCAVFVLPVKLLNQVRERICYRH</sequence>
<dbReference type="EMBL" id="MLJW01000009">
    <property type="protein sequence ID" value="OIR15325.1"/>
    <property type="molecule type" value="Genomic_DNA"/>
</dbReference>
<organism evidence="1">
    <name type="scientific">mine drainage metagenome</name>
    <dbReference type="NCBI Taxonomy" id="410659"/>
    <lineage>
        <taxon>unclassified sequences</taxon>
        <taxon>metagenomes</taxon>
        <taxon>ecological metagenomes</taxon>
    </lineage>
</organism>
<dbReference type="AlphaFoldDB" id="A0A1J5TG36"/>
<evidence type="ECO:0000313" key="1">
    <source>
        <dbReference type="EMBL" id="OIR15325.1"/>
    </source>
</evidence>
<reference evidence="1" key="1">
    <citation type="submission" date="2016-10" db="EMBL/GenBank/DDBJ databases">
        <title>Sequence of Gallionella enrichment culture.</title>
        <authorList>
            <person name="Poehlein A."/>
            <person name="Muehling M."/>
            <person name="Daniel R."/>
        </authorList>
    </citation>
    <scope>NUCLEOTIDE SEQUENCE</scope>
</reference>
<comment type="caution">
    <text evidence="1">The sequence shown here is derived from an EMBL/GenBank/DDBJ whole genome shotgun (WGS) entry which is preliminary data.</text>
</comment>
<name>A0A1J5TG36_9ZZZZ</name>